<comment type="caution">
    <text evidence="2">The sequence shown here is derived from an EMBL/GenBank/DDBJ whole genome shotgun (WGS) entry which is preliminary data.</text>
</comment>
<protein>
    <submittedName>
        <fullName evidence="2">Uncharacterized protein</fullName>
    </submittedName>
</protein>
<sequence length="53" mass="5404">MAGSGAFAASATQASSPGSFGPLTAVTIQPYNTPDRTAPFDGDQRGHTDHRAL</sequence>
<reference evidence="2 3" key="1">
    <citation type="journal article" date="2019" name="Int. J. Syst. Evol. Microbiol.">
        <title>The Global Catalogue of Microorganisms (GCM) 10K type strain sequencing project: providing services to taxonomists for standard genome sequencing and annotation.</title>
        <authorList>
            <consortium name="The Broad Institute Genomics Platform"/>
            <consortium name="The Broad Institute Genome Sequencing Center for Infectious Disease"/>
            <person name="Wu L."/>
            <person name="Ma J."/>
        </authorList>
    </citation>
    <scope>NUCLEOTIDE SEQUENCE [LARGE SCALE GENOMIC DNA]</scope>
    <source>
        <strain evidence="2 3">JCM 13929</strain>
    </source>
</reference>
<evidence type="ECO:0000313" key="2">
    <source>
        <dbReference type="EMBL" id="GAA1680737.1"/>
    </source>
</evidence>
<gene>
    <name evidence="2" type="ORF">GCM10009733_091820</name>
</gene>
<keyword evidence="3" id="KW-1185">Reference proteome</keyword>
<dbReference type="EMBL" id="BAAAMU010000122">
    <property type="protein sequence ID" value="GAA1680737.1"/>
    <property type="molecule type" value="Genomic_DNA"/>
</dbReference>
<dbReference type="RefSeq" id="WP_346113298.1">
    <property type="nucleotide sequence ID" value="NZ_BAAAMU010000122.1"/>
</dbReference>
<name>A0ABN2H2R9_9ACTN</name>
<dbReference type="Proteomes" id="UP001500064">
    <property type="component" value="Unassembled WGS sequence"/>
</dbReference>
<evidence type="ECO:0000256" key="1">
    <source>
        <dbReference type="SAM" id="MobiDB-lite"/>
    </source>
</evidence>
<feature type="compositionally biased region" description="Polar residues" evidence="1">
    <location>
        <begin position="26"/>
        <end position="35"/>
    </location>
</feature>
<organism evidence="2 3">
    <name type="scientific">Nonomuraea maheshkhaliensis</name>
    <dbReference type="NCBI Taxonomy" id="419590"/>
    <lineage>
        <taxon>Bacteria</taxon>
        <taxon>Bacillati</taxon>
        <taxon>Actinomycetota</taxon>
        <taxon>Actinomycetes</taxon>
        <taxon>Streptosporangiales</taxon>
        <taxon>Streptosporangiaceae</taxon>
        <taxon>Nonomuraea</taxon>
    </lineage>
</organism>
<accession>A0ABN2H2R9</accession>
<feature type="region of interest" description="Disordered" evidence="1">
    <location>
        <begin position="1"/>
        <end position="53"/>
    </location>
</feature>
<evidence type="ECO:0000313" key="3">
    <source>
        <dbReference type="Proteomes" id="UP001500064"/>
    </source>
</evidence>
<proteinExistence type="predicted"/>
<feature type="compositionally biased region" description="Basic and acidic residues" evidence="1">
    <location>
        <begin position="42"/>
        <end position="53"/>
    </location>
</feature>